<sequence length="531" mass="63412">MEHEYELMTKSDIIYTPILSKFIKKYGIKKIFTNKRIIHDYRFYILFISMQDYNLYKIIGIEYPLFLLNFIKYIQNNEVKKFVSEVINIDNPNMYKNFSEYPILYSWKYVYNIEPSNISDYNEITDKIYIKNIINKDKNFKLYTYDYNKVVKFLLFVWYSKYDLGISVLYKDSDDDINIDEILDFIDKDYSIYHYVNQSKKDYPLFKSSQNTIDSFRNLPDELISLNIDPGYIWKTPEAINKLTPIKLSENIYDLFFSLLYNCLINGIVTNKIIAWTYLFGYGKIDPLLLNKLFAITMNIPVNLSGIISDLYINKNFKAIEAIKENENDENYIYLQGQQNLNLEDIFTGLSNDILNIIAEKDFEPHGYFIKFDIDIDKINFNKNFFNILLNVNPISVNMEDIKNKITNTYNESYTEYYIQIYNSVNYINSFNNNFEAIVDYKFTIMSDLNDSNIKYFNLPIIKKEILNTLYNKYYFVPSNDIDLSKQYQDFIIKKSDLTNIYNLLINKDIEKNILCLIPRNMYLNTLFNSY</sequence>
<keyword evidence="2" id="KW-1185">Reference proteome</keyword>
<accession>A0A916P7L4</accession>
<evidence type="ECO:0000313" key="2">
    <source>
        <dbReference type="Proteomes" id="UP000792671"/>
    </source>
</evidence>
<dbReference type="RefSeq" id="YP_008003730.1">
    <property type="nucleotide sequence ID" value="NC_021246.1"/>
</dbReference>
<dbReference type="EMBL" id="HF679134">
    <property type="protein sequence ID" value="CCU56411.1"/>
    <property type="molecule type" value="Genomic_DNA"/>
</dbReference>
<dbReference type="OrthoDB" id="4611at10239"/>
<gene>
    <name evidence="1" type="ORF">MYSEV_213</name>
</gene>
<organism evidence="1 2">
    <name type="scientific">Mythimna separata entomopoxvirus 'L'</name>
    <dbReference type="NCBI Taxonomy" id="1293572"/>
    <lineage>
        <taxon>Viruses</taxon>
        <taxon>Varidnaviria</taxon>
        <taxon>Bamfordvirae</taxon>
        <taxon>Nucleocytoviricota</taxon>
        <taxon>Pokkesviricetes</taxon>
        <taxon>Chitovirales</taxon>
        <taxon>Poxviridae</taxon>
        <taxon>Entomopoxvirinae</taxon>
        <taxon>Betaentomopoxvirus</taxon>
        <taxon>Betaentomopoxvirus mseparata</taxon>
        <taxon>Mythimna separata entomopoxvirus</taxon>
    </lineage>
</organism>
<name>A0A916P7L4_9POXV</name>
<dbReference type="KEGG" id="vg:15613835"/>
<dbReference type="Proteomes" id="UP000792671">
    <property type="component" value="Genome"/>
</dbReference>
<evidence type="ECO:0000313" key="1">
    <source>
        <dbReference type="EMBL" id="CCU56411.1"/>
    </source>
</evidence>
<protein>
    <submittedName>
        <fullName evidence="1">Virion protein (Cop-E6R)</fullName>
    </submittedName>
</protein>
<dbReference type="GeneID" id="15613835"/>
<reference evidence="1 2" key="1">
    <citation type="journal article" date="2013" name="J. Virol.">
        <title>New Insights into the Evolution of Entomopoxvirinae from the Complete Genome Sequences of Four Entomopoxviruses Infecting Adoxophyes honmai, Choristoneura biennis, Choristoneura rosaceana, and Mythimna separata.</title>
        <authorList>
            <person name="Theze J."/>
            <person name="Takatsuka J."/>
            <person name="Li Z."/>
            <person name="Gallais J."/>
            <person name="Doucet D."/>
            <person name="Arif B."/>
            <person name="Nakai M."/>
            <person name="Herniou E.A."/>
        </authorList>
    </citation>
    <scope>NUCLEOTIDE SEQUENCE [LARGE SCALE GENOMIC DNA]</scope>
</reference>
<proteinExistence type="predicted"/>